<feature type="region of interest" description="Disordered" evidence="1">
    <location>
        <begin position="32"/>
        <end position="121"/>
    </location>
</feature>
<dbReference type="EMBL" id="BAABEP010000001">
    <property type="protein sequence ID" value="GAA3707471.1"/>
    <property type="molecule type" value="Genomic_DNA"/>
</dbReference>
<sequence length="121" mass="12517">MVPAGGAGVRKVENMRLLSGWVSCGRAHRAARDRAATGEPGGRPGRSCVRFGGRPSERVALRAGAERHRRAGTVRATRPHRAGAACQDPGRGTGGEPQRAPYGPGARQTSRVGEPFAGGPA</sequence>
<comment type="caution">
    <text evidence="2">The sequence shown here is derived from an EMBL/GenBank/DDBJ whole genome shotgun (WGS) entry which is preliminary data.</text>
</comment>
<organism evidence="2 3">
    <name type="scientific">Streptomyces tremellae</name>
    <dbReference type="NCBI Taxonomy" id="1124239"/>
    <lineage>
        <taxon>Bacteria</taxon>
        <taxon>Bacillati</taxon>
        <taxon>Actinomycetota</taxon>
        <taxon>Actinomycetes</taxon>
        <taxon>Kitasatosporales</taxon>
        <taxon>Streptomycetaceae</taxon>
        <taxon>Streptomyces</taxon>
    </lineage>
</organism>
<reference evidence="3" key="1">
    <citation type="journal article" date="2019" name="Int. J. Syst. Evol. Microbiol.">
        <title>The Global Catalogue of Microorganisms (GCM) 10K type strain sequencing project: providing services to taxonomists for standard genome sequencing and annotation.</title>
        <authorList>
            <consortium name="The Broad Institute Genomics Platform"/>
            <consortium name="The Broad Institute Genome Sequencing Center for Infectious Disease"/>
            <person name="Wu L."/>
            <person name="Ma J."/>
        </authorList>
    </citation>
    <scope>NUCLEOTIDE SEQUENCE [LARGE SCALE GENOMIC DNA]</scope>
    <source>
        <strain evidence="3">JCM 30846</strain>
    </source>
</reference>
<evidence type="ECO:0000313" key="2">
    <source>
        <dbReference type="EMBL" id="GAA3707471.1"/>
    </source>
</evidence>
<gene>
    <name evidence="2" type="ORF">GCM10023082_01900</name>
</gene>
<feature type="compositionally biased region" description="Basic and acidic residues" evidence="1">
    <location>
        <begin position="55"/>
        <end position="66"/>
    </location>
</feature>
<dbReference type="Proteomes" id="UP001499884">
    <property type="component" value="Unassembled WGS sequence"/>
</dbReference>
<evidence type="ECO:0000313" key="3">
    <source>
        <dbReference type="Proteomes" id="UP001499884"/>
    </source>
</evidence>
<name>A0ABP7DQ03_9ACTN</name>
<accession>A0ABP7DQ03</accession>
<keyword evidence="3" id="KW-1185">Reference proteome</keyword>
<protein>
    <submittedName>
        <fullName evidence="2">Uncharacterized protein</fullName>
    </submittedName>
</protein>
<evidence type="ECO:0000256" key="1">
    <source>
        <dbReference type="SAM" id="MobiDB-lite"/>
    </source>
</evidence>
<proteinExistence type="predicted"/>
<feature type="compositionally biased region" description="Basic residues" evidence="1">
    <location>
        <begin position="67"/>
        <end position="81"/>
    </location>
</feature>